<feature type="compositionally biased region" description="Basic and acidic residues" evidence="1">
    <location>
        <begin position="855"/>
        <end position="864"/>
    </location>
</feature>
<feature type="compositionally biased region" description="Basic and acidic residues" evidence="1">
    <location>
        <begin position="950"/>
        <end position="964"/>
    </location>
</feature>
<feature type="compositionally biased region" description="Low complexity" evidence="1">
    <location>
        <begin position="117"/>
        <end position="137"/>
    </location>
</feature>
<gene>
    <name evidence="2" type="ORF">GGX14DRAFT_435345</name>
</gene>
<feature type="region of interest" description="Disordered" evidence="1">
    <location>
        <begin position="734"/>
        <end position="753"/>
    </location>
</feature>
<proteinExistence type="predicted"/>
<reference evidence="2" key="1">
    <citation type="submission" date="2023-03" db="EMBL/GenBank/DDBJ databases">
        <title>Massive genome expansion in bonnet fungi (Mycena s.s.) driven by repeated elements and novel gene families across ecological guilds.</title>
        <authorList>
            <consortium name="Lawrence Berkeley National Laboratory"/>
            <person name="Harder C.B."/>
            <person name="Miyauchi S."/>
            <person name="Viragh M."/>
            <person name="Kuo A."/>
            <person name="Thoen E."/>
            <person name="Andreopoulos B."/>
            <person name="Lu D."/>
            <person name="Skrede I."/>
            <person name="Drula E."/>
            <person name="Henrissat B."/>
            <person name="Morin E."/>
            <person name="Kohler A."/>
            <person name="Barry K."/>
            <person name="LaButti K."/>
            <person name="Morin E."/>
            <person name="Salamov A."/>
            <person name="Lipzen A."/>
            <person name="Mereny Z."/>
            <person name="Hegedus B."/>
            <person name="Baldrian P."/>
            <person name="Stursova M."/>
            <person name="Weitz H."/>
            <person name="Taylor A."/>
            <person name="Grigoriev I.V."/>
            <person name="Nagy L.G."/>
            <person name="Martin F."/>
            <person name="Kauserud H."/>
        </authorList>
    </citation>
    <scope>NUCLEOTIDE SEQUENCE</scope>
    <source>
        <strain evidence="2">9144</strain>
    </source>
</reference>
<feature type="compositionally biased region" description="Basic and acidic residues" evidence="1">
    <location>
        <begin position="268"/>
        <end position="281"/>
    </location>
</feature>
<evidence type="ECO:0000256" key="1">
    <source>
        <dbReference type="SAM" id="MobiDB-lite"/>
    </source>
</evidence>
<evidence type="ECO:0000313" key="2">
    <source>
        <dbReference type="EMBL" id="KAJ7219252.1"/>
    </source>
</evidence>
<feature type="compositionally biased region" description="Low complexity" evidence="1">
    <location>
        <begin position="160"/>
        <end position="172"/>
    </location>
</feature>
<dbReference type="EMBL" id="JARJCW010000011">
    <property type="protein sequence ID" value="KAJ7219252.1"/>
    <property type="molecule type" value="Genomic_DNA"/>
</dbReference>
<feature type="compositionally biased region" description="Low complexity" evidence="1">
    <location>
        <begin position="697"/>
        <end position="707"/>
    </location>
</feature>
<protein>
    <submittedName>
        <fullName evidence="2">Uncharacterized protein</fullName>
    </submittedName>
</protein>
<evidence type="ECO:0000313" key="3">
    <source>
        <dbReference type="Proteomes" id="UP001219525"/>
    </source>
</evidence>
<feature type="compositionally biased region" description="Basic residues" evidence="1">
    <location>
        <begin position="883"/>
        <end position="894"/>
    </location>
</feature>
<feature type="compositionally biased region" description="Polar residues" evidence="1">
    <location>
        <begin position="284"/>
        <end position="298"/>
    </location>
</feature>
<feature type="compositionally biased region" description="Low complexity" evidence="1">
    <location>
        <begin position="347"/>
        <end position="356"/>
    </location>
</feature>
<comment type="caution">
    <text evidence="2">The sequence shown here is derived from an EMBL/GenBank/DDBJ whole genome shotgun (WGS) entry which is preliminary data.</text>
</comment>
<feature type="compositionally biased region" description="Pro residues" evidence="1">
    <location>
        <begin position="22"/>
        <end position="38"/>
    </location>
</feature>
<sequence length="1061" mass="114039">MPCRVEPSSALATRIVCAHDNPSPPPKSPVDSGPPTPDIYPAHPIPFTIPNSPSLPSRGGSLRRLSLSPHDNLPQHDLISFDSFAAFGDLPPTNPIASTSFTPPKTHIPSVDELLTSWSPSAREAPAPSVSPAPSESDTSKGKGRMSDESTPDAEERAVVEAMVVPEAADADQNTYVTSRDTDNDTDTQTSSELAYQASLRRSTRPRGSTPAHLIPLPNSDDESPLRAHLTPSSARAKTRIKGKETVLHEISDPHRDGSVTSGGTLPSEDHRRRERAERKQGSALGTSPLRQLGSLSPGSANLLTQLLSTSTPSPAHEQEVEAQFTGTVPVFPVADPSHTTPAPVTSPIRVSPARSSRPRSPNRIHFEATSLNDPNRTPARRIPVEQAVARGQISPQKAAQLLAHNTDVVPFSRTPVFHIPPHDSPARRVHVAPPTPGQGKWQGMRFGSPTRGKSRERSGSPEQRPPGNVNVATAGSSNLGASASTSQSILAPMKKRKLPFPLTPSGSERPVLVPKLDDKIPTTNIDSPEQPAPPPSSPVLSIIKIPRSNLKQPTSRIPRIGTKPYARPTAKPTTSVKAAKAVAVPPIKAAETAKVPSQTINVAKTVRRSSSDDIKATEAGPHTLKRKRTPSPQNRQRPVVLLRKVAQTKPPPRPVSAQSSPSPVKRAPVAKFRMVDMHIRRVDAADAKLPEPVAGPPALDALLPPSSSSPPSPLKRPPVAKFRMVDMHAHPVDAADAKPGPEEPPAGSEFILPDALRSSSPVVPPSIPPSPLPPDVPHVPEESVRRTTRVRKTVFSAAVVPQQPLPGRRRAVSQQQPSGSGAFAGMSAVALKALTSLNTTKNQRYVAAKLETEVVRKEGKRPESPVMKIKTVAQREQEARGARRRERATRRARRSGDDGLSENEGLSDGGDSSVVDDTDMDSSPVRRHQRGPGDEEDYETPMASGVKRVRSESRSGEEGQAEKKRVKWHGGLATAVYLDEVEPRPWARPKENVAGLKGCLAPTAKALRLDTLGNYLNCESPLKDLKEENIVIKKFVYDSDEPILPVIVVKNTRSKAKKKS</sequence>
<feature type="compositionally biased region" description="Basic and acidic residues" evidence="1">
    <location>
        <begin position="138"/>
        <end position="159"/>
    </location>
</feature>
<feature type="region of interest" description="Disordered" evidence="1">
    <location>
        <begin position="420"/>
        <end position="493"/>
    </location>
</feature>
<feature type="compositionally biased region" description="Low complexity" evidence="1">
    <location>
        <begin position="52"/>
        <end position="69"/>
    </location>
</feature>
<dbReference type="AlphaFoldDB" id="A0AAD6YKC1"/>
<keyword evidence="3" id="KW-1185">Reference proteome</keyword>
<feature type="region of interest" description="Disordered" evidence="1">
    <location>
        <begin position="855"/>
        <end position="967"/>
    </location>
</feature>
<feature type="region of interest" description="Disordered" evidence="1">
    <location>
        <begin position="17"/>
        <end position="75"/>
    </location>
</feature>
<feature type="compositionally biased region" description="Polar residues" evidence="1">
    <location>
        <begin position="471"/>
        <end position="490"/>
    </location>
</feature>
<feature type="region of interest" description="Disordered" evidence="1">
    <location>
        <begin position="521"/>
        <end position="540"/>
    </location>
</feature>
<feature type="compositionally biased region" description="Pro residues" evidence="1">
    <location>
        <begin position="708"/>
        <end position="717"/>
    </location>
</feature>
<feature type="region of interest" description="Disordered" evidence="1">
    <location>
        <begin position="553"/>
        <end position="574"/>
    </location>
</feature>
<name>A0AAD6YKC1_9AGAR</name>
<feature type="region of interest" description="Disordered" evidence="1">
    <location>
        <begin position="92"/>
        <end position="298"/>
    </location>
</feature>
<feature type="region of interest" description="Disordered" evidence="1">
    <location>
        <begin position="689"/>
        <end position="719"/>
    </location>
</feature>
<feature type="compositionally biased region" description="Pro residues" evidence="1">
    <location>
        <begin position="763"/>
        <end position="778"/>
    </location>
</feature>
<accession>A0AAD6YKC1</accession>
<dbReference type="Proteomes" id="UP001219525">
    <property type="component" value="Unassembled WGS sequence"/>
</dbReference>
<organism evidence="2 3">
    <name type="scientific">Mycena pura</name>
    <dbReference type="NCBI Taxonomy" id="153505"/>
    <lineage>
        <taxon>Eukaryota</taxon>
        <taxon>Fungi</taxon>
        <taxon>Dikarya</taxon>
        <taxon>Basidiomycota</taxon>
        <taxon>Agaricomycotina</taxon>
        <taxon>Agaricomycetes</taxon>
        <taxon>Agaricomycetidae</taxon>
        <taxon>Agaricales</taxon>
        <taxon>Marasmiineae</taxon>
        <taxon>Mycenaceae</taxon>
        <taxon>Mycena</taxon>
    </lineage>
</organism>
<feature type="region of interest" description="Disordered" evidence="1">
    <location>
        <begin position="336"/>
        <end position="379"/>
    </location>
</feature>
<feature type="compositionally biased region" description="Basic and acidic residues" evidence="1">
    <location>
        <begin position="242"/>
        <end position="258"/>
    </location>
</feature>
<feature type="region of interest" description="Disordered" evidence="1">
    <location>
        <begin position="603"/>
        <end position="670"/>
    </location>
</feature>
<feature type="region of interest" description="Disordered" evidence="1">
    <location>
        <begin position="758"/>
        <end position="782"/>
    </location>
</feature>